<proteinExistence type="predicted"/>
<feature type="transmembrane region" description="Helical" evidence="1">
    <location>
        <begin position="159"/>
        <end position="178"/>
    </location>
</feature>
<protein>
    <submittedName>
        <fullName evidence="2">Uncharacterized protein</fullName>
    </submittedName>
</protein>
<dbReference type="EMBL" id="BRYB01005026">
    <property type="protein sequence ID" value="GMI19487.1"/>
    <property type="molecule type" value="Genomic_DNA"/>
</dbReference>
<keyword evidence="1" id="KW-0472">Membrane</keyword>
<feature type="transmembrane region" description="Helical" evidence="1">
    <location>
        <begin position="184"/>
        <end position="217"/>
    </location>
</feature>
<organism evidence="2 3">
    <name type="scientific">Tetraparma gracilis</name>
    <dbReference type="NCBI Taxonomy" id="2962635"/>
    <lineage>
        <taxon>Eukaryota</taxon>
        <taxon>Sar</taxon>
        <taxon>Stramenopiles</taxon>
        <taxon>Ochrophyta</taxon>
        <taxon>Bolidophyceae</taxon>
        <taxon>Parmales</taxon>
        <taxon>Triparmaceae</taxon>
        <taxon>Tetraparma</taxon>
    </lineage>
</organism>
<keyword evidence="1" id="KW-0812">Transmembrane</keyword>
<evidence type="ECO:0000256" key="1">
    <source>
        <dbReference type="SAM" id="Phobius"/>
    </source>
</evidence>
<feature type="non-terminal residue" evidence="2">
    <location>
        <position position="1"/>
    </location>
</feature>
<reference evidence="2 3" key="1">
    <citation type="journal article" date="2023" name="Commun. Biol.">
        <title>Genome analysis of Parmales, the sister group of diatoms, reveals the evolutionary specialization of diatoms from phago-mixotrophs to photoautotrophs.</title>
        <authorList>
            <person name="Ban H."/>
            <person name="Sato S."/>
            <person name="Yoshikawa S."/>
            <person name="Yamada K."/>
            <person name="Nakamura Y."/>
            <person name="Ichinomiya M."/>
            <person name="Sato N."/>
            <person name="Blanc-Mathieu R."/>
            <person name="Endo H."/>
            <person name="Kuwata A."/>
            <person name="Ogata H."/>
        </authorList>
    </citation>
    <scope>NUCLEOTIDE SEQUENCE [LARGE SCALE GENOMIC DNA]</scope>
</reference>
<name>A0ABQ6M4Z3_9STRA</name>
<dbReference type="Proteomes" id="UP001165060">
    <property type="component" value="Unassembled WGS sequence"/>
</dbReference>
<feature type="non-terminal residue" evidence="2">
    <location>
        <position position="228"/>
    </location>
</feature>
<accession>A0ABQ6M4Z3</accession>
<feature type="transmembrane region" description="Helical" evidence="1">
    <location>
        <begin position="52"/>
        <end position="77"/>
    </location>
</feature>
<gene>
    <name evidence="2" type="ORF">TeGR_g9635</name>
</gene>
<keyword evidence="3" id="KW-1185">Reference proteome</keyword>
<feature type="transmembrane region" description="Helical" evidence="1">
    <location>
        <begin position="132"/>
        <end position="152"/>
    </location>
</feature>
<sequence>LAASNSGIADGLFSFVVFMCLSAAIVALMLLGKKQLAGKLEEELVNKMKAKYGGYGTLFKGVFILSCTPIVFGFWGIATLNQAIRKIGLPLSKQLTDEDRTFALTLAASKQKKMILGWEWTPVILMSLKVGVFVQVMGVLITKFTYLFLAWLRVYISDWSVAAVTVCMSIVGVTLFLLPPVPGIPIYFMSGMMLLAVCEPSMGLFGGVVYCTLLGLVLKLTAGTIQQQ</sequence>
<feature type="transmembrane region" description="Helical" evidence="1">
    <location>
        <begin position="12"/>
        <end position="31"/>
    </location>
</feature>
<evidence type="ECO:0000313" key="3">
    <source>
        <dbReference type="Proteomes" id="UP001165060"/>
    </source>
</evidence>
<keyword evidence="1" id="KW-1133">Transmembrane helix</keyword>
<evidence type="ECO:0000313" key="2">
    <source>
        <dbReference type="EMBL" id="GMI19487.1"/>
    </source>
</evidence>
<comment type="caution">
    <text evidence="2">The sequence shown here is derived from an EMBL/GenBank/DDBJ whole genome shotgun (WGS) entry which is preliminary data.</text>
</comment>